<dbReference type="RefSeq" id="WP_041114439.1">
    <property type="nucleotide sequence ID" value="NZ_JARTHD010000062.1"/>
</dbReference>
<keyword evidence="1" id="KW-0472">Membrane</keyword>
<name>A0ABR5AQ77_BACBA</name>
<accession>A0ABR5AQ77</accession>
<feature type="transmembrane region" description="Helical" evidence="1">
    <location>
        <begin position="36"/>
        <end position="63"/>
    </location>
</feature>
<reference evidence="2 3" key="1">
    <citation type="submission" date="2015-01" db="EMBL/GenBank/DDBJ databases">
        <title>Genome Assembly of Bacillus badius MTCC 1458.</title>
        <authorList>
            <person name="Verma A."/>
            <person name="Khatri I."/>
            <person name="Mual P."/>
            <person name="Subramanian S."/>
            <person name="Krishnamurthi S."/>
        </authorList>
    </citation>
    <scope>NUCLEOTIDE SEQUENCE [LARGE SCALE GENOMIC DNA]</scope>
    <source>
        <strain evidence="2 3">MTCC 1458</strain>
    </source>
</reference>
<dbReference type="Proteomes" id="UP000031982">
    <property type="component" value="Unassembled WGS sequence"/>
</dbReference>
<evidence type="ECO:0000256" key="1">
    <source>
        <dbReference type="SAM" id="Phobius"/>
    </source>
</evidence>
<keyword evidence="3" id="KW-1185">Reference proteome</keyword>
<comment type="caution">
    <text evidence="2">The sequence shown here is derived from an EMBL/GenBank/DDBJ whole genome shotgun (WGS) entry which is preliminary data.</text>
</comment>
<protein>
    <submittedName>
        <fullName evidence="2">Uncharacterized protein</fullName>
    </submittedName>
</protein>
<proteinExistence type="predicted"/>
<evidence type="ECO:0000313" key="2">
    <source>
        <dbReference type="EMBL" id="KIL75841.1"/>
    </source>
</evidence>
<organism evidence="2 3">
    <name type="scientific">Bacillus badius</name>
    <dbReference type="NCBI Taxonomy" id="1455"/>
    <lineage>
        <taxon>Bacteria</taxon>
        <taxon>Bacillati</taxon>
        <taxon>Bacillota</taxon>
        <taxon>Bacilli</taxon>
        <taxon>Bacillales</taxon>
        <taxon>Bacillaceae</taxon>
        <taxon>Pseudobacillus</taxon>
    </lineage>
</organism>
<sequence length="73" mass="8186">MYVCLLFIGLVITLFSLYLLYGELREEKGWKEKLDVLITFILDLFGSVGLLLLGIALILYALVFGGFINLNGI</sequence>
<gene>
    <name evidence="2" type="ORF">SD77_2790</name>
</gene>
<feature type="transmembrane region" description="Helical" evidence="1">
    <location>
        <begin position="6"/>
        <end position="24"/>
    </location>
</feature>
<evidence type="ECO:0000313" key="3">
    <source>
        <dbReference type="Proteomes" id="UP000031982"/>
    </source>
</evidence>
<keyword evidence="1" id="KW-1133">Transmembrane helix</keyword>
<dbReference type="EMBL" id="JXLP01000022">
    <property type="protein sequence ID" value="KIL75841.1"/>
    <property type="molecule type" value="Genomic_DNA"/>
</dbReference>
<keyword evidence="1" id="KW-0812">Transmembrane</keyword>